<gene>
    <name evidence="2" type="ORF">DCC88_11960</name>
</gene>
<comment type="caution">
    <text evidence="2">The sequence shown here is derived from an EMBL/GenBank/DDBJ whole genome shotgun (WGS) entry which is preliminary data.</text>
</comment>
<evidence type="ECO:0000313" key="3">
    <source>
        <dbReference type="Proteomes" id="UP000253934"/>
    </source>
</evidence>
<dbReference type="InterPro" id="IPR010069">
    <property type="entry name" value="CdiA_FHA1_rpt"/>
</dbReference>
<keyword evidence="3" id="KW-1185">Reference proteome</keyword>
<feature type="non-terminal residue" evidence="2">
    <location>
        <position position="1"/>
    </location>
</feature>
<name>A0A369KMK8_9BACT</name>
<dbReference type="NCBIfam" id="TIGR01731">
    <property type="entry name" value="fil_hemag_20aa"/>
    <property type="match status" value="11"/>
</dbReference>
<protein>
    <submittedName>
        <fullName evidence="2">Uncharacterized protein</fullName>
    </submittedName>
</protein>
<dbReference type="EMBL" id="QOVW01000107">
    <property type="protein sequence ID" value="RDB35088.1"/>
    <property type="molecule type" value="Genomic_DNA"/>
</dbReference>
<reference evidence="2" key="1">
    <citation type="submission" date="2018-04" db="EMBL/GenBank/DDBJ databases">
        <title>Draft genome sequence of the Candidatus Spirobacillus cienkowskii, a pathogen of freshwater Daphnia species, reconstructed from hemolymph metagenomic reads.</title>
        <authorList>
            <person name="Bresciani L."/>
            <person name="Lemos L.N."/>
            <person name="Wale N."/>
            <person name="Lin J.Y."/>
            <person name="Fernandes G.R."/>
            <person name="Duffy M.A."/>
            <person name="Rodrigues J.M."/>
        </authorList>
    </citation>
    <scope>NUCLEOTIDE SEQUENCE [LARGE SCALE GENOMIC DNA]</scope>
    <source>
        <strain evidence="2">Binning01</strain>
    </source>
</reference>
<proteinExistence type="predicted"/>
<evidence type="ECO:0000256" key="1">
    <source>
        <dbReference type="SAM" id="MobiDB-lite"/>
    </source>
</evidence>
<feature type="region of interest" description="Disordered" evidence="1">
    <location>
        <begin position="1195"/>
        <end position="1218"/>
    </location>
</feature>
<sequence>KIFVTAENTDKNNSEIVGGFVTLNLSEGSNLNNNDGKVVASKDLKLDGGVKGNNNGEIMALGTLNINTQRQKLINQSGKIASGLSAKIISHEIDNSQGGKIFTSNPGANLEINSNNQEINNNKGKILASGNQTIKSGSIDNIEGEILGFTTQLHLQSGSLVNNKEGKIVADEKLELFAGVENNDLGLIASQQDMKIKTQGQNINNDNGTILSRKNLNITANNIYNNQTGQIFVEGNSDITSSSIYNKTGLLFSGGVFEVKSLQIDNAAGEIVAHNADKSITRSLNINTRSHDIINIGGKIKTSGDLTISAKEVNNSTKGQIQGENVTFTASKFLNNNGEFFSKKTLNFTGTIADNFKGTIASLGDAEIISQGLLNNNSGTLEVHGKLTVKTGDLNNNSGIFAARNAIEINSGNIENDKGKIYNNNDSVNIIAQNGDINNIGGLIYASAVLGITGNSLNNNNGNLSGDTQNLNFASRVNNTSGKIIADNKLEIHSGALNNSAGVIAGKSYVTINLKRESLTNTSMGRIHAGTSLDITSGDVYNNNGIIYSGSYLKSDSYQISNTQGVIVVENGNSQNKLDINTNNNQFDNTQGTIISKVNAEIRSGNFDNANNGKVFASSLTLNASNIHNNNSGSFNILGNATLQTHSFNNSSGTLFAGNNIKIDATGEVQNTSANIKALGLITLNANNLYNNSGNILALNDIKIESNNNVSNNSGTINSGSNLNITSSSLDNNSGSLYSQNTINIKSPTFSNNSGTVVADQNLILKTSSSNVAGKIISQGDSELEFKNDFTNNAQISAKNTLTITANGVSNNKIIVGKKLEITSSNNFTNHAQAEVIADSVNIEAVRGIENYSKIDGKSVNLTGSRILNTSRISGDNLNLTALRGSGEIKNDAGGKIVGVSDSGEVKLNAKEIRNVNKSQILSKGGLTFTASILENISTKIVAKKFINFDVDRVYNKPAVDPEKVKIEEARPNSGMQKLFDTGRGEGFIERNKGIISSKVEQYTLKQNSDSSEILSGGDISFKNYIGNFYSKIAAAGTSRYSMDNDEGAEHDNLKKRPDVNLNENQNIGHNFSEYNKDTEIKIDNILKTEDEYYFGKKYHAKKLISVDKITDRVQIDDVFKWKLSFRERLRMGFRTAHKIETKTNHYDQHKIGEIKPLAEATNISGAVVNTSSYFDNQNTNIAVNPLKDSAHKPTVGNVETSQSNFKDSAQREGASSLTSSFPIANIQVPQLKNLRAATHQETLSQEQKDIHQLAIPTTEKPNFDIDNPESSSVNRVALSSLRDKNNSLLHPMDGVKLSDTKLPDNEKVNIDPVVIPQSKNNFEALNTKYSIQHDSLNPSVTLDKVDVPIAKGIDFTTINFNNHNSSSIDFYSRNALNPMDVNLSLSMPGSRYFDFRKSPGYRYLIENNPTYVEYNKFLSHDKYTEKLQLNPERQLKIYGDQFDSKRELGDQAVVLTGQQFLTNYQENEYKFQNLLNSGKMVAQNFQITPGTQLSDEQMATLTSDLIIDVNKDVDQVVVNVKNLLKTDLKSNGSLMIFGKVDLKISGDFNNTSSMYIGSGKIEAENIVNNPYASIFANSLTLQALNDIKNISGDIKGSGDNSSIILNAKRDIHIETKAMDEYFIVNGQKQKNTRVDRVATVTGDTVKLIAGRDINKIGANLYSKNETRQEAGRDINAKAAVTEKELLITNNKTSNFLGMIFHSSSQRIEENSVTHHVGKEISDGNSIIIAKNNVNYKGVEINDDQANVPEKERKFNSNQNVIIQGANVTITGVKDTKRTHDEYHFSKGEGVDKKYSETIVGGKVTAGNSIIINAFERENNTDSNSKSGNILLQGSAITAVHGDAKFYADNKIDVLSESLKSSSYNYNKSTNDGIFSSKTTTTQGESERDGVYGSKIGGNSVILQAGKGGEKKGDILVSGSQIASDQKTVLKAGNNVTIEAATEQTYASFHESTRTTGIFASEGRFGFTIGKQEKDKGNKTKENLIASSEVGSRFGTLVIDAGNTFSQTGGSKLSALGDIGIFADKVKTEAGISTVLEENSASQKTSGLSFGASNPVVGAAQGVVRTAENMNKVEDDRFKGLTLLSNSLAAKNAVDALQKSPKDLGGVKVKYTIGQSKSEQVRAKLSNRKHASS</sequence>
<dbReference type="Proteomes" id="UP000253934">
    <property type="component" value="Unassembled WGS sequence"/>
</dbReference>
<feature type="compositionally biased region" description="Polar residues" evidence="1">
    <location>
        <begin position="1198"/>
        <end position="1218"/>
    </location>
</feature>
<accession>A0A369KMK8</accession>
<dbReference type="Pfam" id="PF05594">
    <property type="entry name" value="Fil_haemagg"/>
    <property type="match status" value="7"/>
</dbReference>
<evidence type="ECO:0000313" key="2">
    <source>
        <dbReference type="EMBL" id="RDB35088.1"/>
    </source>
</evidence>
<organism evidence="2 3">
    <name type="scientific">Spirobacillus cienkowskii</name>
    <dbReference type="NCBI Taxonomy" id="495820"/>
    <lineage>
        <taxon>Bacteria</taxon>
        <taxon>Pseudomonadati</taxon>
        <taxon>Bdellovibrionota</taxon>
        <taxon>Oligoflexia</taxon>
        <taxon>Silvanigrellales</taxon>
        <taxon>Spirobacillus</taxon>
    </lineage>
</organism>
<dbReference type="InterPro" id="IPR008619">
    <property type="entry name" value="Filamentous_hemagglutn_rpt"/>
</dbReference>